<dbReference type="PANTHER" id="PTHR23359">
    <property type="entry name" value="NUCLEOTIDE KINASE"/>
    <property type="match status" value="1"/>
</dbReference>
<keyword evidence="3" id="KW-0418">Kinase</keyword>
<dbReference type="GO" id="GO:0019205">
    <property type="term" value="F:nucleobase-containing compound kinase activity"/>
    <property type="evidence" value="ECO:0007669"/>
    <property type="project" value="InterPro"/>
</dbReference>
<evidence type="ECO:0000313" key="4">
    <source>
        <dbReference type="Ensembl" id="ENSMICP00000013230.3"/>
    </source>
</evidence>
<dbReference type="Pfam" id="PF00406">
    <property type="entry name" value="ADK"/>
    <property type="match status" value="1"/>
</dbReference>
<dbReference type="GO" id="GO:0009117">
    <property type="term" value="P:nucleotide metabolic process"/>
    <property type="evidence" value="ECO:0007669"/>
    <property type="project" value="UniProtKB-ARBA"/>
</dbReference>
<name>A0A8C5V634_MICMU</name>
<keyword evidence="5" id="KW-1185">Reference proteome</keyword>
<evidence type="ECO:0008006" key="6">
    <source>
        <dbReference type="Google" id="ProtNLM"/>
    </source>
</evidence>
<reference evidence="4" key="2">
    <citation type="submission" date="2025-08" db="UniProtKB">
        <authorList>
            <consortium name="Ensembl"/>
        </authorList>
    </citation>
    <scope>IDENTIFICATION</scope>
</reference>
<dbReference type="GO" id="GO:0005524">
    <property type="term" value="F:ATP binding"/>
    <property type="evidence" value="ECO:0007669"/>
    <property type="project" value="InterPro"/>
</dbReference>
<dbReference type="GO" id="GO:0016776">
    <property type="term" value="F:phosphotransferase activity, phosphate group as acceptor"/>
    <property type="evidence" value="ECO:0007669"/>
    <property type="project" value="UniProtKB-ARBA"/>
</dbReference>
<dbReference type="EMBL" id="ABDC03008299">
    <property type="status" value="NOT_ANNOTATED_CDS"/>
    <property type="molecule type" value="Genomic_DNA"/>
</dbReference>
<evidence type="ECO:0000256" key="1">
    <source>
        <dbReference type="ARBA" id="ARBA00022679"/>
    </source>
</evidence>
<keyword evidence="1" id="KW-0808">Transferase</keyword>
<reference evidence="4" key="3">
    <citation type="submission" date="2025-09" db="UniProtKB">
        <authorList>
            <consortium name="Ensembl"/>
        </authorList>
    </citation>
    <scope>IDENTIFICATION</scope>
</reference>
<evidence type="ECO:0000256" key="2">
    <source>
        <dbReference type="ARBA" id="ARBA00022741"/>
    </source>
</evidence>
<dbReference type="GeneTree" id="ENSGT00740000115564"/>
<evidence type="ECO:0000256" key="3">
    <source>
        <dbReference type="ARBA" id="ARBA00022777"/>
    </source>
</evidence>
<dbReference type="InterPro" id="IPR000850">
    <property type="entry name" value="Adenylat/UMP-CMP_kin"/>
</dbReference>
<keyword evidence="2" id="KW-0547">Nucleotide-binding</keyword>
<evidence type="ECO:0000313" key="5">
    <source>
        <dbReference type="Proteomes" id="UP000694394"/>
    </source>
</evidence>
<dbReference type="SUPFAM" id="SSF52540">
    <property type="entry name" value="P-loop containing nucleoside triphosphate hydrolases"/>
    <property type="match status" value="1"/>
</dbReference>
<accession>A0A8C5V634</accession>
<sequence>MISQEKTEELPFADIFSEDETEKNFLLSKPVCFAVFGKPGVGKSTLAHQITQAWRCIRVEALSVLEEQLAATTEIGATVQSLLISGQSIPEELIINLMLEKLKSTEVSHFGYIITELPSLSQDAMTTLQQIEILKNLNLKPDIIINIKCPDYDLCQRVSGQRQHSNTGYIYTREQWDPEVIESRRKRKKEAIKEGKIEEEGEEEEEQEEEEAFLAEMQMVAEILHLLVQRPEDYLENVENIVKLYKETILRFLEKVMAEHNPQYLIELDGNKPPDELFMIVMDRLKCLNLRRAAILTKLQGAEEEMNDSMDTEELFRNFASYKLIAPRYRWQRSRWGRLCPVNLKQGNIYPGSPDFVVSFLGKMYCLSSEEKLKTFCLNPRPCLLPPMPTPPCKVFIFGPELSGKTTLGNLLAEHYKGKVT</sequence>
<proteinExistence type="predicted"/>
<dbReference type="InterPro" id="IPR027417">
    <property type="entry name" value="P-loop_NTPase"/>
</dbReference>
<dbReference type="Gene3D" id="3.40.50.300">
    <property type="entry name" value="P-loop containing nucleotide triphosphate hydrolases"/>
    <property type="match status" value="2"/>
</dbReference>
<dbReference type="GO" id="GO:0009123">
    <property type="term" value="P:nucleoside monophosphate metabolic process"/>
    <property type="evidence" value="ECO:0007669"/>
    <property type="project" value="UniProtKB-ARBA"/>
</dbReference>
<dbReference type="AlphaFoldDB" id="A0A8C5V634"/>
<dbReference type="Ensembl" id="ENSMICT00000014515.3">
    <property type="protein sequence ID" value="ENSMICP00000013230.3"/>
    <property type="gene ID" value="ENSMICG00000014512.3"/>
</dbReference>
<organism evidence="4 5">
    <name type="scientific">Microcebus murinus</name>
    <name type="common">Gray mouse lemur</name>
    <name type="synonym">Lemur murinus</name>
    <dbReference type="NCBI Taxonomy" id="30608"/>
    <lineage>
        <taxon>Eukaryota</taxon>
        <taxon>Metazoa</taxon>
        <taxon>Chordata</taxon>
        <taxon>Craniata</taxon>
        <taxon>Vertebrata</taxon>
        <taxon>Euteleostomi</taxon>
        <taxon>Mammalia</taxon>
        <taxon>Eutheria</taxon>
        <taxon>Euarchontoglires</taxon>
        <taxon>Primates</taxon>
        <taxon>Strepsirrhini</taxon>
        <taxon>Lemuriformes</taxon>
        <taxon>Cheirogaleidae</taxon>
        <taxon>Microcebus</taxon>
    </lineage>
</organism>
<dbReference type="Proteomes" id="UP000694394">
    <property type="component" value="Chromosome 6"/>
</dbReference>
<protein>
    <recommendedName>
        <fullName evidence="6">Nucleoside-diphosphate kinase</fullName>
    </recommendedName>
</protein>
<reference evidence="4" key="1">
    <citation type="submission" date="2016-12" db="EMBL/GenBank/DDBJ databases">
        <title>Mouse lemur reference genome and diversity panel.</title>
        <authorList>
            <person name="Harris R."/>
            <person name="Larsen P."/>
            <person name="Liu Y."/>
            <person name="Hughes D.S."/>
            <person name="Murali S."/>
            <person name="Raveendran M."/>
            <person name="Korchina V."/>
            <person name="Wang M."/>
            <person name="Jhangiani S."/>
            <person name="Bandaranaike D."/>
            <person name="Bellair M."/>
            <person name="Blankenburg K."/>
            <person name="Chao H."/>
            <person name="Dahdouli M."/>
            <person name="Dinh H."/>
            <person name="Doddapaneni H."/>
            <person name="English A."/>
            <person name="Firestine M."/>
            <person name="Gnanaolivu R."/>
            <person name="Gross S."/>
            <person name="Hernandez B."/>
            <person name="Javaid M."/>
            <person name="Jayaseelan J."/>
            <person name="Jones J."/>
            <person name="Khan Z."/>
            <person name="Kovar C."/>
            <person name="Kurapati P."/>
            <person name="Le B."/>
            <person name="Lee S."/>
            <person name="Li M."/>
            <person name="Mathew T."/>
            <person name="Narasimhan A."/>
            <person name="Ngo D."/>
            <person name="Nguyen L."/>
            <person name="Okwuonu G."/>
            <person name="Ongeri F."/>
            <person name="Osuji N."/>
            <person name="Pu L.-L."/>
            <person name="Puazo M."/>
            <person name="Quiroz J."/>
            <person name="Raj R."/>
            <person name="Rajbhandari K."/>
            <person name="Reid J.G."/>
            <person name="Santibanez J."/>
            <person name="Sexton D."/>
            <person name="Skinner E."/>
            <person name="Vee V."/>
            <person name="Weissenberger G."/>
            <person name="Wu Y."/>
            <person name="Xin Y."/>
            <person name="Han Y."/>
            <person name="Campbell C."/>
            <person name="Brown A."/>
            <person name="Sullivan B."/>
            <person name="Shelton J."/>
            <person name="Brown S."/>
            <person name="Dudchenko O."/>
            <person name="Machol I."/>
            <person name="Durand N."/>
            <person name="Shamim M."/>
            <person name="Lieberman A."/>
            <person name="Muzny D.M."/>
            <person name="Richards S."/>
            <person name="Yoder A."/>
            <person name="Worley K.C."/>
            <person name="Rogers J."/>
            <person name="Gibbs R.A."/>
        </authorList>
    </citation>
    <scope>NUCLEOTIDE SEQUENCE [LARGE SCALE GENOMIC DNA]</scope>
</reference>